<keyword evidence="9" id="KW-0472">Membrane</keyword>
<dbReference type="GO" id="GO:0015280">
    <property type="term" value="F:ligand-gated sodium channel activity"/>
    <property type="evidence" value="ECO:0007669"/>
    <property type="project" value="TreeGrafter"/>
</dbReference>
<evidence type="ECO:0000256" key="8">
    <source>
        <dbReference type="ARBA" id="ARBA00023065"/>
    </source>
</evidence>
<proteinExistence type="inferred from homology"/>
<evidence type="ECO:0000256" key="11">
    <source>
        <dbReference type="ARBA" id="ARBA00023303"/>
    </source>
</evidence>
<evidence type="ECO:0000256" key="9">
    <source>
        <dbReference type="ARBA" id="ARBA00023136"/>
    </source>
</evidence>
<keyword evidence="6" id="KW-1133">Transmembrane helix</keyword>
<feature type="region of interest" description="Disordered" evidence="13">
    <location>
        <begin position="526"/>
        <end position="548"/>
    </location>
</feature>
<keyword evidence="11 12" id="KW-0407">Ion channel</keyword>
<dbReference type="PRINTS" id="PR01078">
    <property type="entry name" value="AMINACHANNEL"/>
</dbReference>
<evidence type="ECO:0000256" key="3">
    <source>
        <dbReference type="ARBA" id="ARBA00022448"/>
    </source>
</evidence>
<keyword evidence="3 12" id="KW-0813">Transport</keyword>
<evidence type="ECO:0000256" key="7">
    <source>
        <dbReference type="ARBA" id="ARBA00023053"/>
    </source>
</evidence>
<name>A0A6I8T468_AEDAE</name>
<dbReference type="Gene3D" id="1.10.287.770">
    <property type="entry name" value="YojJ-like"/>
    <property type="match status" value="1"/>
</dbReference>
<dbReference type="OrthoDB" id="6021021at2759"/>
<sequence>MNPGKVKAALLRAKEIFLDFASKTSIHGVKYFGCPDRNWCEKFFWITVFALSVCSGALQIRKVYEKWDQTPVIVSFDEKFTPVWQIPFPAVTICPEAKTPISVMNFTREFHRFVEQSTKRNHQARDDALLAMMQLCDRTNIFTLISKTVTIPNKKSEESYASLIRLLNIPQTEMLEDCVFLSERFNCSELFSYTLTEEGVCLTFNILSANDMLRTNVLQKSDPYITEQSEAPYWSLEMGYSRQANITSYPRRTLGPGYSAGLSLFLRSDLTNHDYLCRGPIHGFKILLHSSSEFPQVSNKFIRIPMNHEVTVAVKPEKISTNDGLQSYSPERRQCFFNSERYLQFFRVYNQENCELECLTNFTLHRCGCVKFSMPRTSTTPECEINQFWCMWNAEIELLEMGPTGHKLEELNFRTRCNCLPACTSVQYDTEITQANFDWMRWARTMNVSARAVRGFSNRMEISRLGIYYKQSQFMTSKRSELYGLTDFLANCGGLLGLCMGMSLLSVVELFYFSCIRPFALWTQTSGSGPNENDPTVIDSKNGTVKGD</sequence>
<dbReference type="PANTHER" id="PTHR11690">
    <property type="entry name" value="AMILORIDE-SENSITIVE SODIUM CHANNEL-RELATED"/>
    <property type="match status" value="1"/>
</dbReference>
<dbReference type="Pfam" id="PF00858">
    <property type="entry name" value="ASC"/>
    <property type="match status" value="1"/>
</dbReference>
<dbReference type="InParanoid" id="A0A6I8T468"/>
<gene>
    <name evidence="14" type="primary">5567199</name>
</gene>
<dbReference type="Gene3D" id="2.60.470.10">
    <property type="entry name" value="Acid-sensing ion channels like domains"/>
    <property type="match status" value="1"/>
</dbReference>
<evidence type="ECO:0000256" key="13">
    <source>
        <dbReference type="SAM" id="MobiDB-lite"/>
    </source>
</evidence>
<evidence type="ECO:0000256" key="1">
    <source>
        <dbReference type="ARBA" id="ARBA00004141"/>
    </source>
</evidence>
<reference evidence="14 15" key="1">
    <citation type="submission" date="2017-06" db="EMBL/GenBank/DDBJ databases">
        <title>Aedes aegypti genome working group (AGWG) sequencing and assembly.</title>
        <authorList>
            <consortium name="Aedes aegypti Genome Working Group (AGWG)"/>
            <person name="Matthews B.J."/>
        </authorList>
    </citation>
    <scope>NUCLEOTIDE SEQUENCE [LARGE SCALE GENOMIC DNA]</scope>
    <source>
        <strain evidence="14 15">LVP_AGWG</strain>
    </source>
</reference>
<evidence type="ECO:0000256" key="6">
    <source>
        <dbReference type="ARBA" id="ARBA00022989"/>
    </source>
</evidence>
<comment type="similarity">
    <text evidence="2 12">Belongs to the amiloride-sensitive sodium channel (TC 1.A.6) family.</text>
</comment>
<dbReference type="AlphaFoldDB" id="A0A6I8T468"/>
<evidence type="ECO:0000313" key="14">
    <source>
        <dbReference type="EnsemblMetazoa" id="AAEL000873-PC"/>
    </source>
</evidence>
<keyword evidence="8 12" id="KW-0406">Ion transport</keyword>
<keyword evidence="7" id="KW-0915">Sodium</keyword>
<evidence type="ECO:0000313" key="15">
    <source>
        <dbReference type="Proteomes" id="UP000008820"/>
    </source>
</evidence>
<evidence type="ECO:0000256" key="10">
    <source>
        <dbReference type="ARBA" id="ARBA00023201"/>
    </source>
</evidence>
<dbReference type="Proteomes" id="UP000008820">
    <property type="component" value="Chromosome 3"/>
</dbReference>
<keyword evidence="10 12" id="KW-0739">Sodium transport</keyword>
<evidence type="ECO:0000256" key="4">
    <source>
        <dbReference type="ARBA" id="ARBA00022461"/>
    </source>
</evidence>
<organism evidence="14 15">
    <name type="scientific">Aedes aegypti</name>
    <name type="common">Yellowfever mosquito</name>
    <name type="synonym">Culex aegypti</name>
    <dbReference type="NCBI Taxonomy" id="7159"/>
    <lineage>
        <taxon>Eukaryota</taxon>
        <taxon>Metazoa</taxon>
        <taxon>Ecdysozoa</taxon>
        <taxon>Arthropoda</taxon>
        <taxon>Hexapoda</taxon>
        <taxon>Insecta</taxon>
        <taxon>Pterygota</taxon>
        <taxon>Neoptera</taxon>
        <taxon>Endopterygota</taxon>
        <taxon>Diptera</taxon>
        <taxon>Nematocera</taxon>
        <taxon>Culicoidea</taxon>
        <taxon>Culicidae</taxon>
        <taxon>Culicinae</taxon>
        <taxon>Aedini</taxon>
        <taxon>Aedes</taxon>
        <taxon>Stegomyia</taxon>
    </lineage>
</organism>
<dbReference type="InterPro" id="IPR001873">
    <property type="entry name" value="ENaC"/>
</dbReference>
<dbReference type="EnsemblMetazoa" id="AAEL000873-RC">
    <property type="protein sequence ID" value="AAEL000873-PC"/>
    <property type="gene ID" value="AAEL000873"/>
</dbReference>
<dbReference type="GO" id="GO:0005886">
    <property type="term" value="C:plasma membrane"/>
    <property type="evidence" value="ECO:0007669"/>
    <property type="project" value="TreeGrafter"/>
</dbReference>
<evidence type="ECO:0000256" key="2">
    <source>
        <dbReference type="ARBA" id="ARBA00007193"/>
    </source>
</evidence>
<keyword evidence="15" id="KW-1185">Reference proteome</keyword>
<accession>A0A6I8T468</accession>
<keyword evidence="5 12" id="KW-0812">Transmembrane</keyword>
<evidence type="ECO:0000256" key="5">
    <source>
        <dbReference type="ARBA" id="ARBA00022692"/>
    </source>
</evidence>
<comment type="subcellular location">
    <subcellularLocation>
        <location evidence="1">Membrane</location>
        <topology evidence="1">Multi-pass membrane protein</topology>
    </subcellularLocation>
</comment>
<evidence type="ECO:0000256" key="12">
    <source>
        <dbReference type="RuleBase" id="RU000679"/>
    </source>
</evidence>
<dbReference type="PANTHER" id="PTHR11690:SF288">
    <property type="entry name" value="AMILORIDE-SENSITIVE NA+ CHANNEL-RELATED"/>
    <property type="match status" value="1"/>
</dbReference>
<dbReference type="InterPro" id="IPR020903">
    <property type="entry name" value="ENaC_CS"/>
</dbReference>
<protein>
    <submittedName>
        <fullName evidence="14">Uncharacterized protein</fullName>
    </submittedName>
</protein>
<reference evidence="14" key="2">
    <citation type="submission" date="2020-05" db="UniProtKB">
        <authorList>
            <consortium name="EnsemblMetazoa"/>
        </authorList>
    </citation>
    <scope>IDENTIFICATION</scope>
    <source>
        <strain evidence="14">LVP_AGWG</strain>
    </source>
</reference>
<dbReference type="PROSITE" id="PS01206">
    <property type="entry name" value="ASC"/>
    <property type="match status" value="1"/>
</dbReference>
<keyword evidence="4 12" id="KW-0894">Sodium channel</keyword>